<evidence type="ECO:0000313" key="7">
    <source>
        <dbReference type="Proteomes" id="UP000199001"/>
    </source>
</evidence>
<sequence>MPCDQRILTMADMRSAHGCAYAHRVQPFSLEVFRTVARQGSITAAARELRYTQSAVSRQIAALEADLGVALFDRLPRGVALTEPGRCLLPHAEAVLERLATAHRDLDALRGLGGGRLRVGAFPTAMAALVPRALAGIRGAHPRVALSVVEGRTPELLERLLGGDADVAVVSAPSDRPLDAGRFDLHHLLDERLLVAVARDHPLARRRTVRLAELVDDPFIAGSPGGEDPLMRATMPPGFRPRVEIVAADWTGKLGCVAAGLGVALVPALAIRAAPADLALLRLHADDAPARRVYAATAAGRHRPPAVARLLDGLAEEARRL</sequence>
<dbReference type="PANTHER" id="PTHR30346:SF29">
    <property type="entry name" value="LYSR SUBSTRATE-BINDING"/>
    <property type="match status" value="1"/>
</dbReference>
<proteinExistence type="inferred from homology"/>
<dbReference type="InterPro" id="IPR005119">
    <property type="entry name" value="LysR_subst-bd"/>
</dbReference>
<evidence type="ECO:0000313" key="6">
    <source>
        <dbReference type="EMBL" id="SCL46140.1"/>
    </source>
</evidence>
<feature type="domain" description="HTH lysR-type" evidence="5">
    <location>
        <begin position="30"/>
        <end position="82"/>
    </location>
</feature>
<protein>
    <submittedName>
        <fullName evidence="6">DNA-binding transcriptional regulator, LysR family</fullName>
    </submittedName>
</protein>
<name>A0A1C6TWE5_9ACTN</name>
<dbReference type="Pfam" id="PF03466">
    <property type="entry name" value="LysR_substrate"/>
    <property type="match status" value="1"/>
</dbReference>
<organism evidence="6 7">
    <name type="scientific">Micromonospora citrea</name>
    <dbReference type="NCBI Taxonomy" id="47855"/>
    <lineage>
        <taxon>Bacteria</taxon>
        <taxon>Bacillati</taxon>
        <taxon>Actinomycetota</taxon>
        <taxon>Actinomycetes</taxon>
        <taxon>Micromonosporales</taxon>
        <taxon>Micromonosporaceae</taxon>
        <taxon>Micromonospora</taxon>
    </lineage>
</organism>
<dbReference type="Gene3D" id="1.10.10.10">
    <property type="entry name" value="Winged helix-like DNA-binding domain superfamily/Winged helix DNA-binding domain"/>
    <property type="match status" value="1"/>
</dbReference>
<dbReference type="SUPFAM" id="SSF46785">
    <property type="entry name" value="Winged helix' DNA-binding domain"/>
    <property type="match status" value="1"/>
</dbReference>
<dbReference type="Proteomes" id="UP000199001">
    <property type="component" value="Unassembled WGS sequence"/>
</dbReference>
<dbReference type="GO" id="GO:0032993">
    <property type="term" value="C:protein-DNA complex"/>
    <property type="evidence" value="ECO:0007669"/>
    <property type="project" value="TreeGrafter"/>
</dbReference>
<dbReference type="InterPro" id="IPR000847">
    <property type="entry name" value="LysR_HTH_N"/>
</dbReference>
<dbReference type="FunFam" id="1.10.10.10:FF:000001">
    <property type="entry name" value="LysR family transcriptional regulator"/>
    <property type="match status" value="1"/>
</dbReference>
<dbReference type="InterPro" id="IPR036388">
    <property type="entry name" value="WH-like_DNA-bd_sf"/>
</dbReference>
<evidence type="ECO:0000256" key="4">
    <source>
        <dbReference type="ARBA" id="ARBA00023163"/>
    </source>
</evidence>
<keyword evidence="3 6" id="KW-0238">DNA-binding</keyword>
<dbReference type="EMBL" id="FMHZ01000002">
    <property type="protein sequence ID" value="SCL46140.1"/>
    <property type="molecule type" value="Genomic_DNA"/>
</dbReference>
<accession>A0A1C6TWE5</accession>
<dbReference type="InterPro" id="IPR036390">
    <property type="entry name" value="WH_DNA-bd_sf"/>
</dbReference>
<evidence type="ECO:0000256" key="1">
    <source>
        <dbReference type="ARBA" id="ARBA00009437"/>
    </source>
</evidence>
<dbReference type="CDD" id="cd08423">
    <property type="entry name" value="PBP2_LTTR_like_6"/>
    <property type="match status" value="1"/>
</dbReference>
<comment type="similarity">
    <text evidence="1">Belongs to the LysR transcriptional regulatory family.</text>
</comment>
<gene>
    <name evidence="6" type="ORF">GA0070606_0929</name>
</gene>
<dbReference type="AlphaFoldDB" id="A0A1C6TWE5"/>
<dbReference type="PANTHER" id="PTHR30346">
    <property type="entry name" value="TRANSCRIPTIONAL DUAL REGULATOR HCAR-RELATED"/>
    <property type="match status" value="1"/>
</dbReference>
<keyword evidence="7" id="KW-1185">Reference proteome</keyword>
<dbReference type="Gene3D" id="3.40.190.10">
    <property type="entry name" value="Periplasmic binding protein-like II"/>
    <property type="match status" value="2"/>
</dbReference>
<dbReference type="GO" id="GO:0003700">
    <property type="term" value="F:DNA-binding transcription factor activity"/>
    <property type="evidence" value="ECO:0007669"/>
    <property type="project" value="InterPro"/>
</dbReference>
<dbReference type="GO" id="GO:0003677">
    <property type="term" value="F:DNA binding"/>
    <property type="evidence" value="ECO:0007669"/>
    <property type="project" value="UniProtKB-KW"/>
</dbReference>
<dbReference type="STRING" id="47855.GA0070606_0929"/>
<evidence type="ECO:0000256" key="3">
    <source>
        <dbReference type="ARBA" id="ARBA00023125"/>
    </source>
</evidence>
<keyword evidence="2" id="KW-0805">Transcription regulation</keyword>
<dbReference type="SUPFAM" id="SSF53850">
    <property type="entry name" value="Periplasmic binding protein-like II"/>
    <property type="match status" value="1"/>
</dbReference>
<dbReference type="PRINTS" id="PR00039">
    <property type="entry name" value="HTHLYSR"/>
</dbReference>
<evidence type="ECO:0000259" key="5">
    <source>
        <dbReference type="PROSITE" id="PS50931"/>
    </source>
</evidence>
<reference evidence="7" key="1">
    <citation type="submission" date="2016-06" db="EMBL/GenBank/DDBJ databases">
        <authorList>
            <person name="Varghese N."/>
            <person name="Submissions Spin"/>
        </authorList>
    </citation>
    <scope>NUCLEOTIDE SEQUENCE [LARGE SCALE GENOMIC DNA]</scope>
    <source>
        <strain evidence="7">DSM 43903</strain>
    </source>
</reference>
<keyword evidence="4" id="KW-0804">Transcription</keyword>
<dbReference type="Pfam" id="PF00126">
    <property type="entry name" value="HTH_1"/>
    <property type="match status" value="1"/>
</dbReference>
<evidence type="ECO:0000256" key="2">
    <source>
        <dbReference type="ARBA" id="ARBA00023015"/>
    </source>
</evidence>
<dbReference type="PROSITE" id="PS50931">
    <property type="entry name" value="HTH_LYSR"/>
    <property type="match status" value="1"/>
</dbReference>